<keyword evidence="2" id="KW-1185">Reference proteome</keyword>
<dbReference type="Proteomes" id="UP000001203">
    <property type="component" value="Chromosome circular"/>
</dbReference>
<dbReference type="OrthoDB" id="428116at2"/>
<dbReference type="STRING" id="43989.cce_0048"/>
<organism evidence="1 2">
    <name type="scientific">Crocosphaera subtropica (strain ATCC 51142 / BH68)</name>
    <name type="common">Cyanothece sp. (strain ATCC 51142)</name>
    <dbReference type="NCBI Taxonomy" id="43989"/>
    <lineage>
        <taxon>Bacteria</taxon>
        <taxon>Bacillati</taxon>
        <taxon>Cyanobacteriota</taxon>
        <taxon>Cyanophyceae</taxon>
        <taxon>Oscillatoriophycideae</taxon>
        <taxon>Chroococcales</taxon>
        <taxon>Aphanothecaceae</taxon>
        <taxon>Crocosphaera</taxon>
        <taxon>Crocosphaera subtropica</taxon>
    </lineage>
</organism>
<gene>
    <name evidence="1" type="ordered locus">cce_0048</name>
</gene>
<dbReference type="EMBL" id="CP000806">
    <property type="protein sequence ID" value="ACB49400.1"/>
    <property type="molecule type" value="Genomic_DNA"/>
</dbReference>
<name>B1WYH0_CROS5</name>
<dbReference type="AlphaFoldDB" id="B1WYH0"/>
<reference evidence="1 2" key="1">
    <citation type="journal article" date="2008" name="Proc. Natl. Acad. Sci. U.S.A.">
        <title>The genome of Cyanothece 51142, a unicellular diazotrophic cyanobacterium important in the marine nitrogen cycle.</title>
        <authorList>
            <person name="Welsh E.A."/>
            <person name="Liberton M."/>
            <person name="Stoeckel J."/>
            <person name="Loh T."/>
            <person name="Elvitigala T."/>
            <person name="Wang C."/>
            <person name="Wollam A."/>
            <person name="Fulton R.S."/>
            <person name="Clifton S.W."/>
            <person name="Jacobs J.M."/>
            <person name="Aurora R."/>
            <person name="Ghosh B.K."/>
            <person name="Sherman L.A."/>
            <person name="Smith R.D."/>
            <person name="Wilson R.K."/>
            <person name="Pakrasi H.B."/>
        </authorList>
    </citation>
    <scope>NUCLEOTIDE SEQUENCE [LARGE SCALE GENOMIC DNA]</scope>
    <source>
        <strain evidence="2">ATCC 51142 / BH68</strain>
    </source>
</reference>
<dbReference type="HOGENOM" id="CLU_2632199_0_0_3"/>
<protein>
    <submittedName>
        <fullName evidence="1">Uncharacterized protein</fullName>
    </submittedName>
</protein>
<proteinExistence type="predicted"/>
<dbReference type="KEGG" id="cyt:cce_0048"/>
<evidence type="ECO:0000313" key="2">
    <source>
        <dbReference type="Proteomes" id="UP000001203"/>
    </source>
</evidence>
<sequence>MHEFIYPVWENGNIDWNNGDSLKKITGKTGGTANLTQANLKDANLTEILWMTPEQIKQAYNWETAKYDPDFKKQLGL</sequence>
<evidence type="ECO:0000313" key="1">
    <source>
        <dbReference type="EMBL" id="ACB49400.1"/>
    </source>
</evidence>
<accession>B1WYH0</accession>
<dbReference type="RefSeq" id="WP_009543150.1">
    <property type="nucleotide sequence ID" value="NC_010546.1"/>
</dbReference>
<dbReference type="eggNOG" id="COG1357">
    <property type="taxonomic scope" value="Bacteria"/>
</dbReference>